<dbReference type="FunFam" id="1.10.3470.10:FF:000001">
    <property type="entry name" value="Vitamin B12 ABC transporter permease BtuC"/>
    <property type="match status" value="1"/>
</dbReference>
<evidence type="ECO:0000256" key="8">
    <source>
        <dbReference type="SAM" id="Phobius"/>
    </source>
</evidence>
<feature type="transmembrane region" description="Helical" evidence="8">
    <location>
        <begin position="286"/>
        <end position="303"/>
    </location>
</feature>
<feature type="transmembrane region" description="Helical" evidence="8">
    <location>
        <begin position="99"/>
        <end position="117"/>
    </location>
</feature>
<dbReference type="GO" id="GO:0033214">
    <property type="term" value="P:siderophore-iron import into cell"/>
    <property type="evidence" value="ECO:0007669"/>
    <property type="project" value="TreeGrafter"/>
</dbReference>
<reference evidence="9 10" key="1">
    <citation type="submission" date="2018-08" db="EMBL/GenBank/DDBJ databases">
        <title>The metabolism and importance of syntrophic acetate oxidation coupled to methane or sulfide production in haloalkaline environments.</title>
        <authorList>
            <person name="Timmers P.H.A."/>
            <person name="Vavourakis C.D."/>
            <person name="Sorokin D.Y."/>
            <person name="Sinninghe Damste J.S."/>
            <person name="Muyzer G."/>
            <person name="Stams A.J.M."/>
            <person name="Plugge C.M."/>
        </authorList>
    </citation>
    <scope>NUCLEOTIDE SEQUENCE [LARGE SCALE GENOMIC DNA]</scope>
    <source>
        <strain evidence="9">MSAO_Bac1</strain>
    </source>
</reference>
<dbReference type="Proteomes" id="UP000285138">
    <property type="component" value="Unassembled WGS sequence"/>
</dbReference>
<proteinExistence type="inferred from homology"/>
<evidence type="ECO:0000256" key="1">
    <source>
        <dbReference type="ARBA" id="ARBA00004651"/>
    </source>
</evidence>
<dbReference type="GO" id="GO:0005886">
    <property type="term" value="C:plasma membrane"/>
    <property type="evidence" value="ECO:0007669"/>
    <property type="project" value="UniProtKB-SubCell"/>
</dbReference>
<dbReference type="GO" id="GO:0022857">
    <property type="term" value="F:transmembrane transporter activity"/>
    <property type="evidence" value="ECO:0007669"/>
    <property type="project" value="InterPro"/>
</dbReference>
<comment type="caution">
    <text evidence="9">The sequence shown here is derived from an EMBL/GenBank/DDBJ whole genome shotgun (WGS) entry which is preliminary data.</text>
</comment>
<dbReference type="PANTHER" id="PTHR30472">
    <property type="entry name" value="FERRIC ENTEROBACTIN TRANSPORT SYSTEM PERMEASE PROTEIN"/>
    <property type="match status" value="1"/>
</dbReference>
<dbReference type="CDD" id="cd06550">
    <property type="entry name" value="TM_ABC_iron-siderophores_like"/>
    <property type="match status" value="1"/>
</dbReference>
<dbReference type="SUPFAM" id="SSF81345">
    <property type="entry name" value="ABC transporter involved in vitamin B12 uptake, BtuC"/>
    <property type="match status" value="1"/>
</dbReference>
<feature type="transmembrane region" description="Helical" evidence="8">
    <location>
        <begin position="67"/>
        <end position="87"/>
    </location>
</feature>
<feature type="transmembrane region" description="Helical" evidence="8">
    <location>
        <begin position="160"/>
        <end position="180"/>
    </location>
</feature>
<comment type="similarity">
    <text evidence="2">Belongs to the binding-protein-dependent transport system permease family. FecCD subfamily.</text>
</comment>
<evidence type="ECO:0000256" key="2">
    <source>
        <dbReference type="ARBA" id="ARBA00007935"/>
    </source>
</evidence>
<keyword evidence="3" id="KW-0813">Transport</keyword>
<dbReference type="AlphaFoldDB" id="A0A424YFN1"/>
<dbReference type="EMBL" id="QZAA01000112">
    <property type="protein sequence ID" value="RQD76587.1"/>
    <property type="molecule type" value="Genomic_DNA"/>
</dbReference>
<evidence type="ECO:0000256" key="6">
    <source>
        <dbReference type="ARBA" id="ARBA00022989"/>
    </source>
</evidence>
<evidence type="ECO:0000313" key="10">
    <source>
        <dbReference type="Proteomes" id="UP000285138"/>
    </source>
</evidence>
<keyword evidence="7 8" id="KW-0472">Membrane</keyword>
<organism evidence="9 10">
    <name type="scientific">Candidatus Syntrophonatronum acetioxidans</name>
    <dbReference type="NCBI Taxonomy" id="1795816"/>
    <lineage>
        <taxon>Bacteria</taxon>
        <taxon>Bacillati</taxon>
        <taxon>Bacillota</taxon>
        <taxon>Clostridia</taxon>
        <taxon>Eubacteriales</taxon>
        <taxon>Syntrophomonadaceae</taxon>
        <taxon>Candidatus Syntrophonatronum</taxon>
    </lineage>
</organism>
<feature type="transmembrane region" description="Helical" evidence="8">
    <location>
        <begin position="248"/>
        <end position="274"/>
    </location>
</feature>
<evidence type="ECO:0000256" key="5">
    <source>
        <dbReference type="ARBA" id="ARBA00022692"/>
    </source>
</evidence>
<name>A0A424YFN1_9FIRM</name>
<gene>
    <name evidence="9" type="ORF">D5R97_04170</name>
</gene>
<feature type="transmembrane region" description="Helical" evidence="8">
    <location>
        <begin position="201"/>
        <end position="221"/>
    </location>
</feature>
<evidence type="ECO:0000313" key="9">
    <source>
        <dbReference type="EMBL" id="RQD76587.1"/>
    </source>
</evidence>
<feature type="transmembrane region" description="Helical" evidence="8">
    <location>
        <begin position="315"/>
        <end position="335"/>
    </location>
</feature>
<sequence>MKGNLLKIILLLFFALFSLVVTTTIGVADVTWGSVLKIVVNRIPLIGSLITADWPSTWETIILNMRLPRVALGFVVGASLSVAGASFQGLLRNPLADPYTIGVSSGAALGATIALFIQTTLGVTFQLGIPFFAFLGALIALFFIYNLARVGRVVPVTTLLLAGVVVSSFLSAVISLLMLLAGEHIRGIFFWLVGGLSLRTWSHVLMVLPYVIIGSGVIFFWSRDLNVILLGEESAANLGIDVEKVKKIVLVAASLITGAVVSVSGMIGFVGLIIPHAVRMIVGPDHRVLIPASALAGGIYLIWIDSLARVVMAPVEVPVGIITAFLGAPFFIYLLRSKRKDFHF</sequence>
<keyword evidence="4" id="KW-1003">Cell membrane</keyword>
<protein>
    <submittedName>
        <fullName evidence="9">Iron ABC transporter permease</fullName>
    </submittedName>
</protein>
<dbReference type="InterPro" id="IPR037294">
    <property type="entry name" value="ABC_BtuC-like"/>
</dbReference>
<feature type="transmembrane region" description="Helical" evidence="8">
    <location>
        <begin position="129"/>
        <end position="148"/>
    </location>
</feature>
<evidence type="ECO:0000256" key="7">
    <source>
        <dbReference type="ARBA" id="ARBA00023136"/>
    </source>
</evidence>
<accession>A0A424YFN1</accession>
<keyword evidence="6 8" id="KW-1133">Transmembrane helix</keyword>
<dbReference type="Gene3D" id="1.10.3470.10">
    <property type="entry name" value="ABC transporter involved in vitamin B12 uptake, BtuC"/>
    <property type="match status" value="1"/>
</dbReference>
<dbReference type="InterPro" id="IPR000522">
    <property type="entry name" value="ABC_transptr_permease_BtuC"/>
</dbReference>
<dbReference type="PANTHER" id="PTHR30472:SF25">
    <property type="entry name" value="ABC TRANSPORTER PERMEASE PROTEIN MJ0876-RELATED"/>
    <property type="match status" value="1"/>
</dbReference>
<keyword evidence="5 8" id="KW-0812">Transmembrane</keyword>
<dbReference type="Pfam" id="PF01032">
    <property type="entry name" value="FecCD"/>
    <property type="match status" value="1"/>
</dbReference>
<evidence type="ECO:0000256" key="4">
    <source>
        <dbReference type="ARBA" id="ARBA00022475"/>
    </source>
</evidence>
<comment type="subcellular location">
    <subcellularLocation>
        <location evidence="1">Cell membrane</location>
        <topology evidence="1">Multi-pass membrane protein</topology>
    </subcellularLocation>
</comment>
<evidence type="ECO:0000256" key="3">
    <source>
        <dbReference type="ARBA" id="ARBA00022448"/>
    </source>
</evidence>